<dbReference type="Proteomes" id="UP000535838">
    <property type="component" value="Unassembled WGS sequence"/>
</dbReference>
<feature type="active site" description="Proton donor" evidence="4">
    <location>
        <position position="196"/>
    </location>
</feature>
<evidence type="ECO:0000256" key="4">
    <source>
        <dbReference type="PROSITE-ProRule" id="PRU01100"/>
    </source>
</evidence>
<sequence>MRINRAWAICGGAVLVLFLLGMTVLANSAQDRIQAKPVNKNASDGAQKLLRLLYEINGQYTLSGQHDYLEAPDHYYKWLKQLTGDYPAVKGYEFGGITNQTEKELAGFRDKVVKNAIEWNKSGSIVTISYHMNQPGACYCWNMINNGGISGETFQEIITPGTDLYKKHIADLDRTAVYLKKLRDAGVPVLWRPYHEMNGKWFWWGGQPDFAKLWEIMYERYTKVHKLNNLLWVWSAATLEWADDFEKYYVGPERADVIAIDIYDNKYEQEYYDRLVRLAEGKPVALGENGELPADEVLSEAQNHYVWFMTWSEMIEEKNAPDQVQALYANDRVLTRDELSKMRQSSR</sequence>
<evidence type="ECO:0000256" key="1">
    <source>
        <dbReference type="ARBA" id="ARBA00007754"/>
    </source>
</evidence>
<evidence type="ECO:0000256" key="3">
    <source>
        <dbReference type="ARBA" id="ARBA00023295"/>
    </source>
</evidence>
<comment type="caution">
    <text evidence="6">The sequence shown here is derived from an EMBL/GenBank/DDBJ whole genome shotgun (WGS) entry which is preliminary data.</text>
</comment>
<dbReference type="PRINTS" id="PR00739">
    <property type="entry name" value="GLHYDRLASE26"/>
</dbReference>
<dbReference type="InterPro" id="IPR000805">
    <property type="entry name" value="Glyco_hydro_26"/>
</dbReference>
<reference evidence="6 7" key="1">
    <citation type="submission" date="2020-08" db="EMBL/GenBank/DDBJ databases">
        <title>Cohnella phylogeny.</title>
        <authorList>
            <person name="Dunlap C."/>
        </authorList>
    </citation>
    <scope>NUCLEOTIDE SEQUENCE [LARGE SCALE GENOMIC DNA]</scope>
    <source>
        <strain evidence="6 7">DSM 25241</strain>
    </source>
</reference>
<feature type="domain" description="GH26" evidence="5">
    <location>
        <begin position="44"/>
        <end position="337"/>
    </location>
</feature>
<protein>
    <submittedName>
        <fullName evidence="6">Glycosyl hydrolase</fullName>
    </submittedName>
</protein>
<dbReference type="InterPro" id="IPR017853">
    <property type="entry name" value="GH"/>
</dbReference>
<dbReference type="GO" id="GO:0006080">
    <property type="term" value="P:substituted mannan metabolic process"/>
    <property type="evidence" value="ECO:0007669"/>
    <property type="project" value="InterPro"/>
</dbReference>
<dbReference type="PANTHER" id="PTHR40079:SF4">
    <property type="entry name" value="GH26 DOMAIN-CONTAINING PROTEIN-RELATED"/>
    <property type="match status" value="1"/>
</dbReference>
<evidence type="ECO:0000259" key="5">
    <source>
        <dbReference type="PROSITE" id="PS51764"/>
    </source>
</evidence>
<evidence type="ECO:0000313" key="7">
    <source>
        <dbReference type="Proteomes" id="UP000535838"/>
    </source>
</evidence>
<dbReference type="SUPFAM" id="SSF51445">
    <property type="entry name" value="(Trans)glycosidases"/>
    <property type="match status" value="1"/>
</dbReference>
<dbReference type="EMBL" id="JACJVQ010000011">
    <property type="protein sequence ID" value="MBB6635123.1"/>
    <property type="molecule type" value="Genomic_DNA"/>
</dbReference>
<dbReference type="Gene3D" id="3.20.20.80">
    <property type="entry name" value="Glycosidases"/>
    <property type="match status" value="1"/>
</dbReference>
<evidence type="ECO:0000313" key="6">
    <source>
        <dbReference type="EMBL" id="MBB6635123.1"/>
    </source>
</evidence>
<dbReference type="AlphaFoldDB" id="A0A841SRX4"/>
<feature type="active site" description="Nucleophile" evidence="4">
    <location>
        <position position="288"/>
    </location>
</feature>
<dbReference type="InterPro" id="IPR022790">
    <property type="entry name" value="GH26_dom"/>
</dbReference>
<organism evidence="6 7">
    <name type="scientific">Cohnella thailandensis</name>
    <dbReference type="NCBI Taxonomy" id="557557"/>
    <lineage>
        <taxon>Bacteria</taxon>
        <taxon>Bacillati</taxon>
        <taxon>Bacillota</taxon>
        <taxon>Bacilli</taxon>
        <taxon>Bacillales</taxon>
        <taxon>Paenibacillaceae</taxon>
        <taxon>Cohnella</taxon>
    </lineage>
</organism>
<comment type="similarity">
    <text evidence="1 4">Belongs to the glycosyl hydrolase 26 family.</text>
</comment>
<evidence type="ECO:0000256" key="2">
    <source>
        <dbReference type="ARBA" id="ARBA00022801"/>
    </source>
</evidence>
<dbReference type="PANTHER" id="PTHR40079">
    <property type="entry name" value="MANNAN ENDO-1,4-BETA-MANNOSIDASE E-RELATED"/>
    <property type="match status" value="1"/>
</dbReference>
<keyword evidence="2 4" id="KW-0378">Hydrolase</keyword>
<keyword evidence="7" id="KW-1185">Reference proteome</keyword>
<accession>A0A841SRX4</accession>
<gene>
    <name evidence="6" type="ORF">H7B67_13465</name>
</gene>
<keyword evidence="3 4" id="KW-0326">Glycosidase</keyword>
<dbReference type="GO" id="GO:0016985">
    <property type="term" value="F:mannan endo-1,4-beta-mannosidase activity"/>
    <property type="evidence" value="ECO:0007669"/>
    <property type="project" value="InterPro"/>
</dbReference>
<dbReference type="Pfam" id="PF02156">
    <property type="entry name" value="Glyco_hydro_26"/>
    <property type="match status" value="1"/>
</dbReference>
<proteinExistence type="inferred from homology"/>
<dbReference type="PROSITE" id="PS51764">
    <property type="entry name" value="GH26"/>
    <property type="match status" value="1"/>
</dbReference>
<dbReference type="RefSeq" id="WP_185120367.1">
    <property type="nucleotide sequence ID" value="NZ_JACJVQ010000011.1"/>
</dbReference>
<name>A0A841SRX4_9BACL</name>